<gene>
    <name evidence="1" type="ORF">QWZ16_10960</name>
</gene>
<dbReference type="EMBL" id="JAUFQC010000001">
    <property type="protein sequence ID" value="MDN3610221.1"/>
    <property type="molecule type" value="Genomic_DNA"/>
</dbReference>
<sequence length="70" mass="7854">MAITQETDRFALSDTHMIVKITTPIIEPTEGSPHAALLSLIFAKARAFFSFSIPSFGCAFLFKVRYSYCF</sequence>
<reference evidence="2" key="1">
    <citation type="journal article" date="2019" name="Int. J. Syst. Evol. Microbiol.">
        <title>The Global Catalogue of Microorganisms (GCM) 10K type strain sequencing project: providing services to taxonomists for standard genome sequencing and annotation.</title>
        <authorList>
            <consortium name="The Broad Institute Genomics Platform"/>
            <consortium name="The Broad Institute Genome Sequencing Center for Infectious Disease"/>
            <person name="Wu L."/>
            <person name="Ma J."/>
        </authorList>
    </citation>
    <scope>NUCLEOTIDE SEQUENCE [LARGE SCALE GENOMIC DNA]</scope>
    <source>
        <strain evidence="2">CECT 7398</strain>
    </source>
</reference>
<proteinExistence type="predicted"/>
<dbReference type="Proteomes" id="UP001238540">
    <property type="component" value="Unassembled WGS sequence"/>
</dbReference>
<accession>A0ABT8BUZ5</accession>
<name>A0ABT8BUZ5_9VIBR</name>
<comment type="caution">
    <text evidence="1">The sequence shown here is derived from an EMBL/GenBank/DDBJ whole genome shotgun (WGS) entry which is preliminary data.</text>
</comment>
<dbReference type="RefSeq" id="WP_290311885.1">
    <property type="nucleotide sequence ID" value="NZ_JAUFQC010000001.1"/>
</dbReference>
<evidence type="ECO:0000313" key="1">
    <source>
        <dbReference type="EMBL" id="MDN3610221.1"/>
    </source>
</evidence>
<evidence type="ECO:0000313" key="2">
    <source>
        <dbReference type="Proteomes" id="UP001238540"/>
    </source>
</evidence>
<keyword evidence="2" id="KW-1185">Reference proteome</keyword>
<organism evidence="1 2">
    <name type="scientific">Vibrio ostreicida</name>
    <dbReference type="NCBI Taxonomy" id="526588"/>
    <lineage>
        <taxon>Bacteria</taxon>
        <taxon>Pseudomonadati</taxon>
        <taxon>Pseudomonadota</taxon>
        <taxon>Gammaproteobacteria</taxon>
        <taxon>Vibrionales</taxon>
        <taxon>Vibrionaceae</taxon>
        <taxon>Vibrio</taxon>
    </lineage>
</organism>
<protein>
    <submittedName>
        <fullName evidence="1">Uncharacterized protein</fullName>
    </submittedName>
</protein>